<evidence type="ECO:0000256" key="1">
    <source>
        <dbReference type="ARBA" id="ARBA00005817"/>
    </source>
</evidence>
<evidence type="ECO:0000313" key="8">
    <source>
        <dbReference type="EMBL" id="QNB47944.1"/>
    </source>
</evidence>
<organism evidence="8 9">
    <name type="scientific">Thermanaerosceptrum fracticalcis</name>
    <dbReference type="NCBI Taxonomy" id="1712410"/>
    <lineage>
        <taxon>Bacteria</taxon>
        <taxon>Bacillati</taxon>
        <taxon>Bacillota</taxon>
        <taxon>Clostridia</taxon>
        <taxon>Eubacteriales</taxon>
        <taxon>Peptococcaceae</taxon>
        <taxon>Thermanaerosceptrum</taxon>
    </lineage>
</organism>
<dbReference type="InterPro" id="IPR029035">
    <property type="entry name" value="DHS-like_NAD/FAD-binding_dom"/>
</dbReference>
<dbReference type="PIRSF" id="PIRSF000089">
    <property type="entry name" value="Electra_flavoP_a"/>
    <property type="match status" value="1"/>
</dbReference>
<dbReference type="KEGG" id="tfr:BR63_17775"/>
<keyword evidence="2" id="KW-0813">Transport</keyword>
<dbReference type="InterPro" id="IPR018206">
    <property type="entry name" value="ETF_asu_C_CS"/>
</dbReference>
<dbReference type="FunFam" id="3.40.50.1220:FF:000001">
    <property type="entry name" value="Electron transfer flavoprotein, alpha subunit"/>
    <property type="match status" value="1"/>
</dbReference>
<dbReference type="InterPro" id="IPR033947">
    <property type="entry name" value="ETF_alpha_N"/>
</dbReference>
<dbReference type="InterPro" id="IPR014729">
    <property type="entry name" value="Rossmann-like_a/b/a_fold"/>
</dbReference>
<dbReference type="Gene3D" id="3.40.50.620">
    <property type="entry name" value="HUPs"/>
    <property type="match status" value="1"/>
</dbReference>
<proteinExistence type="inferred from homology"/>
<dbReference type="GO" id="GO:0050660">
    <property type="term" value="F:flavin adenine dinucleotide binding"/>
    <property type="evidence" value="ECO:0007669"/>
    <property type="project" value="InterPro"/>
</dbReference>
<dbReference type="Pfam" id="PF01012">
    <property type="entry name" value="ETF"/>
    <property type="match status" value="1"/>
</dbReference>
<dbReference type="SUPFAM" id="SSF52402">
    <property type="entry name" value="Adenine nucleotide alpha hydrolases-like"/>
    <property type="match status" value="1"/>
</dbReference>
<dbReference type="InterPro" id="IPR014731">
    <property type="entry name" value="ETF_asu_C"/>
</dbReference>
<comment type="cofactor">
    <cofactor evidence="6">
        <name>FAD</name>
        <dbReference type="ChEBI" id="CHEBI:57692"/>
    </cofactor>
    <text evidence="6">Binds 1 FAD per dimer.</text>
</comment>
<dbReference type="EMBL" id="CP045798">
    <property type="protein sequence ID" value="QNB47944.1"/>
    <property type="molecule type" value="Genomic_DNA"/>
</dbReference>
<keyword evidence="4 6" id="KW-0274">FAD</keyword>
<dbReference type="RefSeq" id="WP_034423544.1">
    <property type="nucleotide sequence ID" value="NZ_CP045798.1"/>
</dbReference>
<dbReference type="SUPFAM" id="SSF52467">
    <property type="entry name" value="DHS-like NAD/FAD-binding domain"/>
    <property type="match status" value="1"/>
</dbReference>
<feature type="binding site" evidence="6">
    <location>
        <begin position="253"/>
        <end position="257"/>
    </location>
    <ligand>
        <name>FAD</name>
        <dbReference type="ChEBI" id="CHEBI:57692"/>
    </ligand>
</feature>
<dbReference type="InterPro" id="IPR001308">
    <property type="entry name" value="ETF_a/FixB"/>
</dbReference>
<sequence>MIKNILVIAEQANGQLKSVVEEMLSFSSNQARAKGFSVKAVLYGEKISEGMYQQIGHWGVHDIITVNNEKLKVHNPQLACHILANIIREEAPQLVMFGNTAIGKDLAPRLAQDFTAPMVSDVISINFTSNGISFVRPIYGGKVFENIEFNNKLTFVTVRPNTLGKHSVSYQKPRITDLNFDLPDNLLYVVKKIVEKSKVEKNLNEAEIIVSGGRGLKKVDDFLILEELAQVLDGAVGASRGAVDAGLRHHSAQVGQTGKTVSPKLYIACGISGAIQHLAGMSTSQVIVAINKDPDAPIFKIADYGIVGDLFEIVPLLTRELKKVLKKDV</sequence>
<feature type="binding site" evidence="6">
    <location>
        <position position="291"/>
    </location>
    <ligand>
        <name>FAD</name>
        <dbReference type="ChEBI" id="CHEBI:57692"/>
    </ligand>
</feature>
<keyword evidence="9" id="KW-1185">Reference proteome</keyword>
<gene>
    <name evidence="8" type="ORF">BR63_17775</name>
</gene>
<dbReference type="AlphaFoldDB" id="A0A7G6E790"/>
<dbReference type="PANTHER" id="PTHR43153">
    <property type="entry name" value="ELECTRON TRANSFER FLAVOPROTEIN ALPHA"/>
    <property type="match status" value="1"/>
</dbReference>
<feature type="binding site" evidence="6">
    <location>
        <begin position="239"/>
        <end position="240"/>
    </location>
    <ligand>
        <name>FAD</name>
        <dbReference type="ChEBI" id="CHEBI:57692"/>
    </ligand>
</feature>
<keyword evidence="3" id="KW-0285">Flavoprotein</keyword>
<evidence type="ECO:0000313" key="9">
    <source>
        <dbReference type="Proteomes" id="UP000515847"/>
    </source>
</evidence>
<evidence type="ECO:0000256" key="6">
    <source>
        <dbReference type="PIRSR" id="PIRSR000089-1"/>
    </source>
</evidence>
<comment type="similarity">
    <text evidence="1">Belongs to the ETF alpha-subunit/FixB family.</text>
</comment>
<name>A0A7G6E790_THEFR</name>
<dbReference type="Pfam" id="PF00766">
    <property type="entry name" value="ETF_alpha"/>
    <property type="match status" value="1"/>
</dbReference>
<feature type="binding site" evidence="6">
    <location>
        <begin position="270"/>
        <end position="277"/>
    </location>
    <ligand>
        <name>FAD</name>
        <dbReference type="ChEBI" id="CHEBI:57692"/>
    </ligand>
</feature>
<dbReference type="SMART" id="SM00893">
    <property type="entry name" value="ETF"/>
    <property type="match status" value="1"/>
</dbReference>
<evidence type="ECO:0000259" key="7">
    <source>
        <dbReference type="SMART" id="SM00893"/>
    </source>
</evidence>
<evidence type="ECO:0000256" key="5">
    <source>
        <dbReference type="ARBA" id="ARBA00022982"/>
    </source>
</evidence>
<dbReference type="OrthoDB" id="9770286at2"/>
<dbReference type="Gene3D" id="3.40.50.1220">
    <property type="entry name" value="TPP-binding domain"/>
    <property type="match status" value="1"/>
</dbReference>
<dbReference type="InterPro" id="IPR014730">
    <property type="entry name" value="ETF_a/b_N"/>
</dbReference>
<feature type="domain" description="Electron transfer flavoprotein alpha/beta-subunit N-terminal" evidence="7">
    <location>
        <begin position="5"/>
        <end position="201"/>
    </location>
</feature>
<protein>
    <submittedName>
        <fullName evidence="8">Electron transfer flavoprotein subunit alpha/FixB family protein</fullName>
    </submittedName>
</protein>
<dbReference type="GO" id="GO:0009055">
    <property type="term" value="F:electron transfer activity"/>
    <property type="evidence" value="ECO:0007669"/>
    <property type="project" value="InterPro"/>
</dbReference>
<keyword evidence="5" id="KW-0249">Electron transport</keyword>
<feature type="binding site" evidence="6">
    <location>
        <position position="214"/>
    </location>
    <ligand>
        <name>FAD</name>
        <dbReference type="ChEBI" id="CHEBI:57692"/>
    </ligand>
</feature>
<dbReference type="CDD" id="cd01715">
    <property type="entry name" value="ETF_alpha"/>
    <property type="match status" value="1"/>
</dbReference>
<accession>A0A7G6E790</accession>
<dbReference type="PANTHER" id="PTHR43153:SF1">
    <property type="entry name" value="ELECTRON TRANSFER FLAVOPROTEIN SUBUNIT ALPHA, MITOCHONDRIAL"/>
    <property type="match status" value="1"/>
</dbReference>
<dbReference type="Proteomes" id="UP000515847">
    <property type="component" value="Chromosome"/>
</dbReference>
<dbReference type="GO" id="GO:0033539">
    <property type="term" value="P:fatty acid beta-oxidation using acyl-CoA dehydrogenase"/>
    <property type="evidence" value="ECO:0007669"/>
    <property type="project" value="TreeGrafter"/>
</dbReference>
<reference evidence="8 9" key="1">
    <citation type="journal article" date="2019" name="Front. Microbiol.">
        <title>Thermoanaerosceptrum fracticalcis gen. nov. sp. nov., a Novel Fumarate-Fermenting Microorganism From a Deep Fractured Carbonate Aquifer of the US Great Basin.</title>
        <authorList>
            <person name="Hamilton-Brehm S.D."/>
            <person name="Stewart L.E."/>
            <person name="Zavarin M."/>
            <person name="Caldwell M."/>
            <person name="Lawson P.A."/>
            <person name="Onstott T.C."/>
            <person name="Grzymski J."/>
            <person name="Neveux I."/>
            <person name="Lollar B.S."/>
            <person name="Russell C.E."/>
            <person name="Moser D.P."/>
        </authorList>
    </citation>
    <scope>NUCLEOTIDE SEQUENCE [LARGE SCALE GENOMIC DNA]</scope>
    <source>
        <strain evidence="8 9">DRI-13</strain>
    </source>
</reference>
<dbReference type="PROSITE" id="PS00696">
    <property type="entry name" value="ETF_ALPHA"/>
    <property type="match status" value="1"/>
</dbReference>
<evidence type="ECO:0000256" key="4">
    <source>
        <dbReference type="ARBA" id="ARBA00022827"/>
    </source>
</evidence>
<evidence type="ECO:0000256" key="2">
    <source>
        <dbReference type="ARBA" id="ARBA00022448"/>
    </source>
</evidence>
<evidence type="ECO:0000256" key="3">
    <source>
        <dbReference type="ARBA" id="ARBA00022630"/>
    </source>
</evidence>